<evidence type="ECO:0000256" key="13">
    <source>
        <dbReference type="RuleBase" id="RU003322"/>
    </source>
</evidence>
<dbReference type="EMBL" id="JAUYZG010000003">
    <property type="protein sequence ID" value="KAK2910814.1"/>
    <property type="molecule type" value="Genomic_DNA"/>
</dbReference>
<dbReference type="InterPro" id="IPR029047">
    <property type="entry name" value="HSP70_peptide-bd_sf"/>
</dbReference>
<evidence type="ECO:0000256" key="12">
    <source>
        <dbReference type="ARBA" id="ARBA00048056"/>
    </source>
</evidence>
<dbReference type="FunFam" id="2.60.34.10:FF:000002">
    <property type="entry name" value="Heat shock 70 kDa"/>
    <property type="match status" value="1"/>
</dbReference>
<evidence type="ECO:0000313" key="17">
    <source>
        <dbReference type="Proteomes" id="UP001187343"/>
    </source>
</evidence>
<dbReference type="GO" id="GO:0140662">
    <property type="term" value="F:ATP-dependent protein folding chaperone"/>
    <property type="evidence" value="ECO:0007669"/>
    <property type="project" value="InterPro"/>
</dbReference>
<dbReference type="InterPro" id="IPR042050">
    <property type="entry name" value="BIP_NBD"/>
</dbReference>
<evidence type="ECO:0000256" key="1">
    <source>
        <dbReference type="ARBA" id="ARBA00004319"/>
    </source>
</evidence>
<evidence type="ECO:0000256" key="4">
    <source>
        <dbReference type="ARBA" id="ARBA00022741"/>
    </source>
</evidence>
<evidence type="ECO:0000313" key="16">
    <source>
        <dbReference type="EMBL" id="KAK2910814.1"/>
    </source>
</evidence>
<evidence type="ECO:0000256" key="5">
    <source>
        <dbReference type="ARBA" id="ARBA00022824"/>
    </source>
</evidence>
<keyword evidence="3 15" id="KW-0732">Signal</keyword>
<dbReference type="SUPFAM" id="SSF100934">
    <property type="entry name" value="Heat shock protein 70kD (HSP70), C-terminal subdomain"/>
    <property type="match status" value="1"/>
</dbReference>
<name>A0AA88TU11_9TELE</name>
<dbReference type="SUPFAM" id="SSF53067">
    <property type="entry name" value="Actin-like ATPase domain"/>
    <property type="match status" value="2"/>
</dbReference>
<dbReference type="PANTHER" id="PTHR19375">
    <property type="entry name" value="HEAT SHOCK PROTEIN 70KDA"/>
    <property type="match status" value="1"/>
</dbReference>
<evidence type="ECO:0000256" key="2">
    <source>
        <dbReference type="ARBA" id="ARBA00007381"/>
    </source>
</evidence>
<evidence type="ECO:0000256" key="15">
    <source>
        <dbReference type="SAM" id="SignalP"/>
    </source>
</evidence>
<dbReference type="PROSITE" id="PS01036">
    <property type="entry name" value="HSP70_3"/>
    <property type="match status" value="1"/>
</dbReference>
<feature type="chain" id="PRO_5041740014" description="78 kDa glucose-regulated protein" evidence="15">
    <location>
        <begin position="16"/>
        <end position="652"/>
    </location>
</feature>
<dbReference type="PRINTS" id="PR00301">
    <property type="entry name" value="HEATSHOCK70"/>
</dbReference>
<dbReference type="FunFam" id="3.30.420.40:FF:000720">
    <property type="entry name" value="Endoplasmic reticulum chaperone BiP"/>
    <property type="match status" value="1"/>
</dbReference>
<evidence type="ECO:0000256" key="3">
    <source>
        <dbReference type="ARBA" id="ARBA00022729"/>
    </source>
</evidence>
<evidence type="ECO:0000256" key="11">
    <source>
        <dbReference type="ARBA" id="ARBA00033037"/>
    </source>
</evidence>
<dbReference type="FunFam" id="3.30.420.40:FF:000172">
    <property type="entry name" value="Heat shock 70 kDa protein"/>
    <property type="match status" value="1"/>
</dbReference>
<evidence type="ECO:0000256" key="9">
    <source>
        <dbReference type="ARBA" id="ARBA00031035"/>
    </source>
</evidence>
<dbReference type="SUPFAM" id="SSF100920">
    <property type="entry name" value="Heat shock protein 70kD (HSP70), peptide-binding domain"/>
    <property type="match status" value="1"/>
</dbReference>
<evidence type="ECO:0000256" key="14">
    <source>
        <dbReference type="SAM" id="Coils"/>
    </source>
</evidence>
<evidence type="ECO:0000256" key="6">
    <source>
        <dbReference type="ARBA" id="ARBA00022840"/>
    </source>
</evidence>
<dbReference type="Gene3D" id="2.60.34.10">
    <property type="entry name" value="Substrate Binding Domain Of DNAk, Chain A, domain 1"/>
    <property type="match status" value="1"/>
</dbReference>
<comment type="caution">
    <text evidence="16">The sequence shown here is derived from an EMBL/GenBank/DDBJ whole genome shotgun (WGS) entry which is preliminary data.</text>
</comment>
<dbReference type="Proteomes" id="UP001187343">
    <property type="component" value="Unassembled WGS sequence"/>
</dbReference>
<dbReference type="Gene3D" id="3.90.640.10">
    <property type="entry name" value="Actin, Chain A, domain 4"/>
    <property type="match status" value="1"/>
</dbReference>
<dbReference type="PROSITE" id="PS00329">
    <property type="entry name" value="HSP70_2"/>
    <property type="match status" value="1"/>
</dbReference>
<dbReference type="CDD" id="cd10241">
    <property type="entry name" value="ASKHA_NBD_HSP70_BiP"/>
    <property type="match status" value="1"/>
</dbReference>
<dbReference type="Gene3D" id="1.20.1270.10">
    <property type="match status" value="1"/>
</dbReference>
<feature type="coiled-coil region" evidence="14">
    <location>
        <begin position="278"/>
        <end position="305"/>
    </location>
</feature>
<dbReference type="Pfam" id="PF00012">
    <property type="entry name" value="HSP70"/>
    <property type="match status" value="1"/>
</dbReference>
<dbReference type="NCBIfam" id="NF001413">
    <property type="entry name" value="PRK00290.1"/>
    <property type="match status" value="1"/>
</dbReference>
<evidence type="ECO:0000256" key="8">
    <source>
        <dbReference type="ARBA" id="ARBA00030223"/>
    </source>
</evidence>
<sequence length="652" mass="73387">MRLLCLFLLVASSSCWWPFSDDTEKKNDKTESYYKEEHYRKEIVGTVIGIDLGTTYSCVGVFENGRVEIIANDQGNRITPSYVAFTAKGERLIGDAAKNQLTSNPENTVFDAKRLIGRMWGDSSLQQDIKYLPFKVIEKKNRPHIQVNIGSSRVKTFTPEEISAMVLTKMKETAEAYLGKKVTHAVVTVPAYFNDAQRQATKDAGTIAGLTIIRVINEPTAAAIAYGLDKMGQGKNILVFDLGGGTFDVSLLTIENGVFKRVMEHFIKLYKSKTGNDVRNDNRAMQKLRREVEKAKRTLSTQHQAHIEIESFFEGEDFSEMLTRAKFEELNMDLFRSTMKPVQKVLEDADMKKSDIDEIVLVGGSTRIPKIQQLVKDFFNGKEPSRGINPDEAVAYGAAVQAGVLSGEEDTDDLVLLDVCPLTLGIETKGGVMSKLVSRNTAVPTKKSHTFTTTTDNQQIVAIEVYEGERTMTKDNNLLGIFHLTDIPPAPRGIPLIEVTFEIDVNGILHVTAEDKGTGNKKKIIINNDQNRLTPEEIKRMVKQAERFADEDKKLKERVDARNELENYAYSLKNQIEDKEKLGDKLPSDDKEDIEKAIEEKIEWLESHQDADLKDFQAKKKELEEVLHSIVSKLYARAGRPPPEEDEEKDEL</sequence>
<protein>
    <recommendedName>
        <fullName evidence="7">78 kDa glucose-regulated protein</fullName>
    </recommendedName>
    <alternativeName>
        <fullName evidence="10">Binding-immunoglobulin protein</fullName>
    </alternativeName>
    <alternativeName>
        <fullName evidence="9">Heat shock protein 70 family protein 5</fullName>
    </alternativeName>
    <alternativeName>
        <fullName evidence="8">Heat shock protein family A member 5</fullName>
    </alternativeName>
    <alternativeName>
        <fullName evidence="11">Immunoglobulin heavy chain-binding protein</fullName>
    </alternativeName>
</protein>
<gene>
    <name evidence="16" type="ORF">Q8A67_002947</name>
</gene>
<dbReference type="PROSITE" id="PS00297">
    <property type="entry name" value="HSP70_1"/>
    <property type="match status" value="1"/>
</dbReference>
<dbReference type="PROSITE" id="PS51257">
    <property type="entry name" value="PROKAR_LIPOPROTEIN"/>
    <property type="match status" value="1"/>
</dbReference>
<evidence type="ECO:0000256" key="10">
    <source>
        <dbReference type="ARBA" id="ARBA00031291"/>
    </source>
</evidence>
<dbReference type="AlphaFoldDB" id="A0AA88TU11"/>
<comment type="similarity">
    <text evidence="2 13">Belongs to the heat shock protein 70 family.</text>
</comment>
<accession>A0AA88TU11</accession>
<comment type="catalytic activity">
    <reaction evidence="12">
        <text>ATP + H2O = ADP + phosphate + H(+)</text>
        <dbReference type="Rhea" id="RHEA:13065"/>
        <dbReference type="ChEBI" id="CHEBI:15377"/>
        <dbReference type="ChEBI" id="CHEBI:15378"/>
        <dbReference type="ChEBI" id="CHEBI:30616"/>
        <dbReference type="ChEBI" id="CHEBI:43474"/>
        <dbReference type="ChEBI" id="CHEBI:456216"/>
        <dbReference type="EC" id="3.6.4.10"/>
    </reaction>
</comment>
<dbReference type="FunFam" id="3.90.640.10:FF:000153">
    <property type="entry name" value="Endoplasmic reticulum chaperone BiP"/>
    <property type="match status" value="1"/>
</dbReference>
<reference evidence="16" key="1">
    <citation type="submission" date="2023-08" db="EMBL/GenBank/DDBJ databases">
        <title>Chromosome-level Genome Assembly of mud carp (Cirrhinus molitorella).</title>
        <authorList>
            <person name="Liu H."/>
        </authorList>
    </citation>
    <scope>NUCLEOTIDE SEQUENCE</scope>
    <source>
        <strain evidence="16">Prfri</strain>
        <tissue evidence="16">Muscle</tissue>
    </source>
</reference>
<evidence type="ECO:0000256" key="7">
    <source>
        <dbReference type="ARBA" id="ARBA00029695"/>
    </source>
</evidence>
<dbReference type="InterPro" id="IPR029048">
    <property type="entry name" value="HSP70_C_sf"/>
</dbReference>
<feature type="signal peptide" evidence="15">
    <location>
        <begin position="1"/>
        <end position="15"/>
    </location>
</feature>
<proteinExistence type="inferred from homology"/>
<keyword evidence="4 13" id="KW-0547">Nucleotide-binding</keyword>
<keyword evidence="17" id="KW-1185">Reference proteome</keyword>
<dbReference type="GO" id="GO:0005788">
    <property type="term" value="C:endoplasmic reticulum lumen"/>
    <property type="evidence" value="ECO:0007669"/>
    <property type="project" value="UniProtKB-SubCell"/>
</dbReference>
<dbReference type="Gene3D" id="3.30.420.40">
    <property type="match status" value="2"/>
</dbReference>
<keyword evidence="14" id="KW-0175">Coiled coil</keyword>
<keyword evidence="5" id="KW-0256">Endoplasmic reticulum</keyword>
<dbReference type="GO" id="GO:0005524">
    <property type="term" value="F:ATP binding"/>
    <property type="evidence" value="ECO:0007669"/>
    <property type="project" value="UniProtKB-KW"/>
</dbReference>
<dbReference type="InterPro" id="IPR013126">
    <property type="entry name" value="Hsp_70_fam"/>
</dbReference>
<comment type="subcellular location">
    <subcellularLocation>
        <location evidence="1">Endoplasmic reticulum lumen</location>
    </subcellularLocation>
</comment>
<dbReference type="InterPro" id="IPR043129">
    <property type="entry name" value="ATPase_NBD"/>
</dbReference>
<dbReference type="FunFam" id="1.20.1270.10:FF:000016">
    <property type="entry name" value="Heat shock protein 70"/>
    <property type="match status" value="1"/>
</dbReference>
<dbReference type="InterPro" id="IPR018181">
    <property type="entry name" value="Heat_shock_70_CS"/>
</dbReference>
<keyword evidence="6 13" id="KW-0067">ATP-binding</keyword>
<organism evidence="16 17">
    <name type="scientific">Cirrhinus molitorella</name>
    <name type="common">mud carp</name>
    <dbReference type="NCBI Taxonomy" id="172907"/>
    <lineage>
        <taxon>Eukaryota</taxon>
        <taxon>Metazoa</taxon>
        <taxon>Chordata</taxon>
        <taxon>Craniata</taxon>
        <taxon>Vertebrata</taxon>
        <taxon>Euteleostomi</taxon>
        <taxon>Actinopterygii</taxon>
        <taxon>Neopterygii</taxon>
        <taxon>Teleostei</taxon>
        <taxon>Ostariophysi</taxon>
        <taxon>Cypriniformes</taxon>
        <taxon>Cyprinidae</taxon>
        <taxon>Labeoninae</taxon>
        <taxon>Labeonini</taxon>
        <taxon>Cirrhinus</taxon>
    </lineage>
</organism>